<keyword evidence="2" id="KW-1185">Reference proteome</keyword>
<dbReference type="RefSeq" id="WP_260192411.1">
    <property type="nucleotide sequence ID" value="NZ_JAFFZE010000014.1"/>
</dbReference>
<comment type="caution">
    <text evidence="1">The sequence shown here is derived from an EMBL/GenBank/DDBJ whole genome shotgun (WGS) entry which is preliminary data.</text>
</comment>
<accession>A0ABT2JAT5</accession>
<protein>
    <submittedName>
        <fullName evidence="1">DUF4288 domain-containing protein</fullName>
    </submittedName>
</protein>
<name>A0ABT2JAT5_9PSEU</name>
<dbReference type="EMBL" id="JAFFZE010000014">
    <property type="protein sequence ID" value="MCT2584978.1"/>
    <property type="molecule type" value="Genomic_DNA"/>
</dbReference>
<gene>
    <name evidence="1" type="ORF">JT362_17835</name>
</gene>
<reference evidence="1 2" key="1">
    <citation type="submission" date="2021-02" db="EMBL/GenBank/DDBJ databases">
        <title>Actinophytocola xerophila sp. nov., isolated from soil of cotton cropping field.</title>
        <authorList>
            <person name="Huang R."/>
            <person name="Chen X."/>
            <person name="Ge X."/>
            <person name="Liu W."/>
        </authorList>
    </citation>
    <scope>NUCLEOTIDE SEQUENCE [LARGE SCALE GENOMIC DNA]</scope>
    <source>
        <strain evidence="1 2">S1-96</strain>
    </source>
</reference>
<evidence type="ECO:0000313" key="2">
    <source>
        <dbReference type="Proteomes" id="UP001156441"/>
    </source>
</evidence>
<evidence type="ECO:0000313" key="1">
    <source>
        <dbReference type="EMBL" id="MCT2584978.1"/>
    </source>
</evidence>
<proteinExistence type="predicted"/>
<dbReference type="InterPro" id="IPR025630">
    <property type="entry name" value="DUF4288"/>
</dbReference>
<organism evidence="1 2">
    <name type="scientific">Actinophytocola gossypii</name>
    <dbReference type="NCBI Taxonomy" id="2812003"/>
    <lineage>
        <taxon>Bacteria</taxon>
        <taxon>Bacillati</taxon>
        <taxon>Actinomycetota</taxon>
        <taxon>Actinomycetes</taxon>
        <taxon>Pseudonocardiales</taxon>
        <taxon>Pseudonocardiaceae</taxon>
    </lineage>
</organism>
<dbReference type="Pfam" id="PF14119">
    <property type="entry name" value="DUF4288"/>
    <property type="match status" value="1"/>
</dbReference>
<dbReference type="Proteomes" id="UP001156441">
    <property type="component" value="Unassembled WGS sequence"/>
</dbReference>
<sequence>MNMYAAVLVYESSSSRPGHAPLFEETVTLLLADSPEHAAEKARAHAEARETSYRNAVGDTVTVSFRHLVDVTQVDDELGDGAEVYRRHFSDYHAYLAVEPLAS</sequence>